<reference evidence="2" key="1">
    <citation type="journal article" date="2018" name="Bryologist">
        <title>Complete mitochondrial genome sequence of Anthoceros angustus: conservative evolution of the mitogenomes in hornworts.</title>
        <authorList>
            <person name="Dong S."/>
            <person name="Xue J."/>
            <person name="Zhang S."/>
            <person name="Zhang L."/>
            <person name="Wu H."/>
            <person name="Chen Z."/>
            <person name="Goffinet B."/>
            <person name="Liu Y."/>
        </authorList>
    </citation>
    <scope>NUCLEOTIDE SEQUENCE</scope>
</reference>
<accession>A0A2P1L4W1</accession>
<dbReference type="RefSeq" id="YP_009478051.1">
    <property type="nucleotide sequence ID" value="NC_037476.1"/>
</dbReference>
<dbReference type="AlphaFoldDB" id="A0A2P1L4W1"/>
<name>A0A2P1L4W1_ANTAG</name>
<geneLocation type="mitochondrion" evidence="2"/>
<dbReference type="EMBL" id="MG029262">
    <property type="protein sequence ID" value="AVP12848.1"/>
    <property type="molecule type" value="Genomic_DNA"/>
</dbReference>
<organism evidence="2">
    <name type="scientific">Anthoceros angustus</name>
    <name type="common">Hornwort</name>
    <name type="synonym">Anthoceros formosae</name>
    <dbReference type="NCBI Taxonomy" id="48387"/>
    <lineage>
        <taxon>Eukaryota</taxon>
        <taxon>Viridiplantae</taxon>
        <taxon>Streptophyta</taxon>
        <taxon>Embryophyta</taxon>
        <taxon>Anthocerotophyta</taxon>
        <taxon>Anthocerotopsida</taxon>
        <taxon>Anthocerotidae</taxon>
        <taxon>Anthocerotales</taxon>
        <taxon>Anthocerotaceae</taxon>
        <taxon>Anthoceros</taxon>
    </lineage>
</organism>
<feature type="region of interest" description="Disordered" evidence="1">
    <location>
        <begin position="90"/>
        <end position="120"/>
    </location>
</feature>
<gene>
    <name evidence="2" type="primary">ORF121_1</name>
    <name evidence="2" type="ORF">AnanMp15</name>
</gene>
<sequence length="120" mass="13943">MRRQRPKKSNTPQAVGESALRFIKKTDLFFSEHFGERIPTATPPKEIFFQPQRFSLSACLMGFASLRRSTKLLRFHLFTSPGATFWGQENRKKMCRGKEKERGRGRGEDRESSARMAKPY</sequence>
<protein>
    <submittedName>
        <fullName evidence="2">Uncharacterized protein</fullName>
    </submittedName>
</protein>
<proteinExistence type="predicted"/>
<keyword evidence="2" id="KW-0496">Mitochondrion</keyword>
<dbReference type="GeneID" id="36494106"/>
<evidence type="ECO:0000256" key="1">
    <source>
        <dbReference type="SAM" id="MobiDB-lite"/>
    </source>
</evidence>
<evidence type="ECO:0000313" key="2">
    <source>
        <dbReference type="EMBL" id="AVP12848.1"/>
    </source>
</evidence>
<feature type="compositionally biased region" description="Basic and acidic residues" evidence="1">
    <location>
        <begin position="90"/>
        <end position="113"/>
    </location>
</feature>